<comment type="caution">
    <text evidence="2">The sequence shown here is derived from an EMBL/GenBank/DDBJ whole genome shotgun (WGS) entry which is preliminary data.</text>
</comment>
<dbReference type="InterPro" id="IPR042099">
    <property type="entry name" value="ANL_N_sf"/>
</dbReference>
<dbReference type="InterPro" id="IPR000873">
    <property type="entry name" value="AMP-dep_synth/lig_dom"/>
</dbReference>
<gene>
    <name evidence="2" type="ORF">ACFPTN_06615</name>
</gene>
<organism evidence="2 3">
    <name type="scientific">Thauera sinica</name>
    <dbReference type="NCBI Taxonomy" id="2665146"/>
    <lineage>
        <taxon>Bacteria</taxon>
        <taxon>Pseudomonadati</taxon>
        <taxon>Pseudomonadota</taxon>
        <taxon>Betaproteobacteria</taxon>
        <taxon>Rhodocyclales</taxon>
        <taxon>Zoogloeaceae</taxon>
        <taxon>Thauera</taxon>
    </lineage>
</organism>
<keyword evidence="3" id="KW-1185">Reference proteome</keyword>
<dbReference type="Gene3D" id="3.40.50.12780">
    <property type="entry name" value="N-terminal domain of ligase-like"/>
    <property type="match status" value="1"/>
</dbReference>
<name>A0ABW1APE4_9RHOO</name>
<protein>
    <submittedName>
        <fullName evidence="2">AMP-binding protein</fullName>
    </submittedName>
</protein>
<proteinExistence type="predicted"/>
<feature type="domain" description="AMP-dependent synthetase/ligase" evidence="1">
    <location>
        <begin position="20"/>
        <end position="366"/>
    </location>
</feature>
<dbReference type="EMBL" id="JBHSOG010000023">
    <property type="protein sequence ID" value="MFC5769041.1"/>
    <property type="molecule type" value="Genomic_DNA"/>
</dbReference>
<dbReference type="SUPFAM" id="SSF56801">
    <property type="entry name" value="Acetyl-CoA synthetase-like"/>
    <property type="match status" value="1"/>
</dbReference>
<dbReference type="Pfam" id="PF00501">
    <property type="entry name" value="AMP-binding"/>
    <property type="match status" value="1"/>
</dbReference>
<evidence type="ECO:0000259" key="1">
    <source>
        <dbReference type="Pfam" id="PF00501"/>
    </source>
</evidence>
<accession>A0ABW1APE4</accession>
<sequence>MSTTRKQPSDDTASLPSWLELQAARRGGEVALRHKREGVWQARTWGEVHAEVRRLAGSLRRLGFGAQDRLVVVSHPRPEALLFSLAAQRLGGVAVLLDPHDEAAGQLRLLAELAPDFVFAEGRDQVDRVLAADLAPRLLAYADGRGVRATVKAEGRSDLPQVTPTAYRDLLGEGGEQAAESGSRGNRARADEPAFAIYRRDGEGELHVQRLRHDELLGHGRALVEQERLGAQEEAFAARAFAASAQARYLVAPWLLAGFRLNFPENLATRDNDRREIGPTLVAGTCATYRRVEQWARERLPPRSTWQRGVIDWALAPRPGPLRRVLGHWLVRRPLRDVIGFTRTRTPLIIGEPLPAESLRFFAALGVHVRVWPEAAGWQRHAVDPRQPHRGWVEFRSAPPDAFDGSGDWEPA</sequence>
<dbReference type="RefSeq" id="WP_232516571.1">
    <property type="nucleotide sequence ID" value="NZ_JBHSOG010000023.1"/>
</dbReference>
<evidence type="ECO:0000313" key="2">
    <source>
        <dbReference type="EMBL" id="MFC5769041.1"/>
    </source>
</evidence>
<evidence type="ECO:0000313" key="3">
    <source>
        <dbReference type="Proteomes" id="UP001595974"/>
    </source>
</evidence>
<reference evidence="3" key="1">
    <citation type="journal article" date="2019" name="Int. J. Syst. Evol. Microbiol.">
        <title>The Global Catalogue of Microorganisms (GCM) 10K type strain sequencing project: providing services to taxonomists for standard genome sequencing and annotation.</title>
        <authorList>
            <consortium name="The Broad Institute Genomics Platform"/>
            <consortium name="The Broad Institute Genome Sequencing Center for Infectious Disease"/>
            <person name="Wu L."/>
            <person name="Ma J."/>
        </authorList>
    </citation>
    <scope>NUCLEOTIDE SEQUENCE [LARGE SCALE GENOMIC DNA]</scope>
    <source>
        <strain evidence="3">SHR3</strain>
    </source>
</reference>
<dbReference type="Proteomes" id="UP001595974">
    <property type="component" value="Unassembled WGS sequence"/>
</dbReference>